<name>A0ABV6BC45_9GAMM</name>
<evidence type="ECO:0000256" key="1">
    <source>
        <dbReference type="SAM" id="SignalP"/>
    </source>
</evidence>
<proteinExistence type="predicted"/>
<dbReference type="InterPro" id="IPR000246">
    <property type="entry name" value="Peptidase_T2"/>
</dbReference>
<evidence type="ECO:0000313" key="2">
    <source>
        <dbReference type="EMBL" id="MFC0048453.1"/>
    </source>
</evidence>
<protein>
    <submittedName>
        <fullName evidence="2">Isoaspartyl peptidase/L-asparaginase family protein</fullName>
    </submittedName>
</protein>
<dbReference type="PANTHER" id="PTHR10188:SF6">
    <property type="entry name" value="N(4)-(BETA-N-ACETYLGLUCOSAMINYL)-L-ASPARAGINASE"/>
    <property type="match status" value="1"/>
</dbReference>
<feature type="chain" id="PRO_5046279333" evidence="1">
    <location>
        <begin position="22"/>
        <end position="338"/>
    </location>
</feature>
<dbReference type="PANTHER" id="PTHR10188">
    <property type="entry name" value="L-ASPARAGINASE"/>
    <property type="match status" value="1"/>
</dbReference>
<dbReference type="SUPFAM" id="SSF56235">
    <property type="entry name" value="N-terminal nucleophile aminohydrolases (Ntn hydrolases)"/>
    <property type="match status" value="1"/>
</dbReference>
<dbReference type="InterPro" id="IPR029055">
    <property type="entry name" value="Ntn_hydrolases_N"/>
</dbReference>
<organism evidence="2 3">
    <name type="scientific">Rheinheimera tilapiae</name>
    <dbReference type="NCBI Taxonomy" id="875043"/>
    <lineage>
        <taxon>Bacteria</taxon>
        <taxon>Pseudomonadati</taxon>
        <taxon>Pseudomonadota</taxon>
        <taxon>Gammaproteobacteria</taxon>
        <taxon>Chromatiales</taxon>
        <taxon>Chromatiaceae</taxon>
        <taxon>Rheinheimera</taxon>
    </lineage>
</organism>
<dbReference type="Pfam" id="PF01112">
    <property type="entry name" value="Asparaginase_2"/>
    <property type="match status" value="1"/>
</dbReference>
<dbReference type="CDD" id="cd04701">
    <property type="entry name" value="Asparaginase_2"/>
    <property type="match status" value="1"/>
</dbReference>
<dbReference type="Proteomes" id="UP001589813">
    <property type="component" value="Unassembled WGS sequence"/>
</dbReference>
<evidence type="ECO:0000313" key="3">
    <source>
        <dbReference type="Proteomes" id="UP001589813"/>
    </source>
</evidence>
<gene>
    <name evidence="2" type="ORF">ACFFJP_09140</name>
</gene>
<feature type="signal peptide" evidence="1">
    <location>
        <begin position="1"/>
        <end position="21"/>
    </location>
</feature>
<keyword evidence="3" id="KW-1185">Reference proteome</keyword>
<dbReference type="EMBL" id="JBHLXP010000001">
    <property type="protein sequence ID" value="MFC0048453.1"/>
    <property type="molecule type" value="Genomic_DNA"/>
</dbReference>
<sequence length="338" mass="35765">MKHKTLAFIAANLLWLSQAQAASAPVGIVIHGGAGTISRDSMTPAQQKAYESTLKHAVDQGYEVLAQGGSSLDAVSAAVVILEDSPLFNAGKGAVYTYDGTHELDAAIMRGDNRAAGAVAGVKTVKNPIKLARAVMEHSEHVLLTGAGAEQFAKVQQLELVDNSYFDTEFRYQALQKALKALTKTPHQANLRLSPLFPLEWNVGTVGAVAIDKNGLLSAATSTGGMTAKRFGRVGDAPLIGAGTFADNHSCAVSATGHGEFFIRYQVAGDICARVRYQGKKAAVAADEVMQELKEVGGLGGVIVVDQKGALSWHLNTEGMYRAKREQGKDAEIAIFKD</sequence>
<accession>A0ABV6BC45</accession>
<dbReference type="Gene3D" id="3.60.20.30">
    <property type="entry name" value="(Glycosyl)asparaginase"/>
    <property type="match status" value="1"/>
</dbReference>
<dbReference type="RefSeq" id="WP_377242662.1">
    <property type="nucleotide sequence ID" value="NZ_JBHLXP010000001.1"/>
</dbReference>
<keyword evidence="1" id="KW-0732">Signal</keyword>
<comment type="caution">
    <text evidence="2">The sequence shown here is derived from an EMBL/GenBank/DDBJ whole genome shotgun (WGS) entry which is preliminary data.</text>
</comment>
<reference evidence="2 3" key="1">
    <citation type="submission" date="2024-09" db="EMBL/GenBank/DDBJ databases">
        <authorList>
            <person name="Sun Q."/>
            <person name="Mori K."/>
        </authorList>
    </citation>
    <scope>NUCLEOTIDE SEQUENCE [LARGE SCALE GENOMIC DNA]</scope>
    <source>
        <strain evidence="2 3">KCTC 23315</strain>
    </source>
</reference>